<sequence>MSARRQTNTFSGGLNMDVDYSVLKDNQYIYAENIRILTNEGSSFAAMQNIEGFLVCRPSSNLSGETIIHVTTVRDWAIVFTKINGTSNNNVYRIDFSRSQEEPIVTKVVTNRPLDIEVSSSNVAAISSVCRWEASNNVKVYWADGHSQIKVINVDDDHISSNSSITSDTIVMLPKAALPPFEFNGFGTGSLESGMIQYCYQLFKVRGTESAISPLTPLYHLSDKDQKTNYNAVRGSSKGQNTGKSIKLQVRNNSTGFDRVRIISLFYKAKNEVPVISIVDDIVIGTGSVINYEDKGGSLVSELSIDEFNSLANYTFIPEVIESKDNRLFAANLTEETWDVEYDARAFRANSSGNVLLLSNSGSSLNFALSALTTTNIPKDHDCICPFNVDGSAYKYTTSPTGGYIQGGKGKNVSYRFITTDLLEDGSTTSRGMVNEEFTFNASSRSLTSLDINYEGNDKSNSISLSSGNKIPNYSNAEIESKVKGYMRDEIYRFGIVLYNKQGLASPVHWIGDIRMPSNKDTGYKFFTSNEASDYGSNLSVVTKPLGIEFEVKNLPSDVVRYEIVRCERTLSDRTILAQGVVSCITNYDRDSNILTPFPYLAYSNKHGYYAKTHNNGDFQYTFNLSNTQSNNYFMFVSPEIAVNRENADALIDKFQTVEKVGFMTSPITADGDWGITEAGATKVLANARSIKYDGTTIKPTKTLGNQPSNGYVSGGCVVINNDDFYAALLAKYYGLYVESGVQSAAIESAKYAGPSSPWLTNGDQPWYNAEAVTIGDKVYYNWVWDNIRTAGDGEVDKTDANNVRKYGPHGICAIFKSDNMISNISLASGSSSARYLNAVVLCNMKQSVNAYGGNSYSAVQNSVYITTGASAESSVSTVLCYGGDTYLNIFDYNNCMFSYNTDDYYNNKSNRLFLGAFIPCESSINLALTHADSSINRTYQAGDGYANHFVEDDIVTVGDLYTQNTPSYAYNDAYSAQPNAKKFVAKSIYNIDNLLTDTRIISSELKTNNEVTDSWTKFKVANYLDVDTRFGPINDMKLFKNNLVFWQTDAFGTVAVNERSIITDNNPGALTLGTGGILDRYDYFTTMNGESPNQLRANTQSDSTVYWYDSKRNEICGFNGQLQTVSKLKGVQSYLNKNKDLFKKDPIAVYDKKYNEVLFTLGNKTLAFNEQLGVFTSFYNYNPDYYAEFSDKLYLFKSLKLFKYNGGEQANLDSDKAKVSEIEFVVNAEYPQTKTFDNVEYGGDFTTDTNFDLILFTTKRQTSETLTSEDIDYREDTYKFAIPRNALKLNEVEQLANKSYKDRMKGKYLICNYKYDCNGGNEFKVPYISTAYRYSMI</sequence>
<evidence type="ECO:0000313" key="3">
    <source>
        <dbReference type="EMBL" id="QOR58742.1"/>
    </source>
</evidence>
<evidence type="ECO:0000259" key="2">
    <source>
        <dbReference type="Pfam" id="PF25731"/>
    </source>
</evidence>
<name>A0A7M1RXY5_9CAUD</name>
<evidence type="ECO:0000313" key="4">
    <source>
        <dbReference type="Proteomes" id="UP000593744"/>
    </source>
</evidence>
<feature type="domain" description="Crassvirus muzzle protein C-terminal" evidence="1">
    <location>
        <begin position="1217"/>
        <end position="1286"/>
    </location>
</feature>
<evidence type="ECO:0000259" key="1">
    <source>
        <dbReference type="Pfam" id="PF25729"/>
    </source>
</evidence>
<dbReference type="KEGG" id="vg:65129222"/>
<dbReference type="EMBL" id="MT774382">
    <property type="protein sequence ID" value="QOR58742.1"/>
    <property type="molecule type" value="Genomic_DNA"/>
</dbReference>
<keyword evidence="4" id="KW-1185">Reference proteome</keyword>
<dbReference type="Proteomes" id="UP000593744">
    <property type="component" value="Segment"/>
</dbReference>
<dbReference type="InterPro" id="IPR057888">
    <property type="entry name" value="crAss_MUZ_C"/>
</dbReference>
<feature type="domain" description="Crassvirus muzzle protein N-terminal region" evidence="2">
    <location>
        <begin position="5"/>
        <end position="1199"/>
    </location>
</feature>
<dbReference type="Pfam" id="PF25729">
    <property type="entry name" value="crAss_MUZ_C"/>
    <property type="match status" value="1"/>
</dbReference>
<proteinExistence type="predicted"/>
<reference evidence="3 4" key="1">
    <citation type="submission" date="2020-07" db="EMBL/GenBank/DDBJ databases">
        <title>Taxonomic proposal: Crassvirales, a new order of highly abundant and diverse bacterial viruses.</title>
        <authorList>
            <person name="Shkoporov A.N."/>
            <person name="Stockdale S.R."/>
            <person name="Guerin E."/>
            <person name="Ross R.P."/>
            <person name="Hill C."/>
        </authorList>
    </citation>
    <scope>NUCLEOTIDE SEQUENCE [LARGE SCALE GENOMIC DNA]</scope>
</reference>
<dbReference type="Pfam" id="PF25731">
    <property type="entry name" value="crAss_MUZ"/>
    <property type="match status" value="1"/>
</dbReference>
<organism evidence="3 4">
    <name type="scientific">uncultured phage cr10_1</name>
    <dbReference type="NCBI Taxonomy" id="2772066"/>
    <lineage>
        <taxon>Viruses</taxon>
        <taxon>Duplodnaviria</taxon>
        <taxon>Heunggongvirae</taxon>
        <taxon>Uroviricota</taxon>
        <taxon>Caudoviricetes</taxon>
        <taxon>Crassvirales</taxon>
        <taxon>Suoliviridae</taxon>
        <taxon>Boorivirinae</taxon>
        <taxon>Canhaevirus</taxon>
        <taxon>Canhaevirus hiberniae</taxon>
    </lineage>
</organism>
<accession>A0A7M1RXY5</accession>
<dbReference type="InterPro" id="IPR057889">
    <property type="entry name" value="crAss_MUZ_N"/>
</dbReference>
<dbReference type="RefSeq" id="YP_010110900.1">
    <property type="nucleotide sequence ID" value="NC_055875.1"/>
</dbReference>
<dbReference type="GeneID" id="65129222"/>
<protein>
    <submittedName>
        <fullName evidence="3">Putative stabilization protein</fullName>
    </submittedName>
</protein>